<keyword evidence="1" id="KW-1133">Transmembrane helix</keyword>
<dbReference type="RefSeq" id="WP_100672442.1">
    <property type="nucleotide sequence ID" value="NZ_NJGD01000006.1"/>
</dbReference>
<accession>A0A2J0Z1X1</accession>
<gene>
    <name evidence="3" type="ORF">CEJ86_15790</name>
</gene>
<sequence length="334" mass="36801">MYVLDHPWLFVLLPAPLLVWWLLPPYREQTPAVRIPFFEDITRAAGIGPTEGSVVPRANLLQKIIAPISWLLVLTALARPQFVEPPIEKTEPQRDLMLALDLSQSMDTRDFSDPQGNLEARVDAVKAVVADFVERRPHDRLGLIAFGDAPYPLVPFTMDHTTVRSMLTGALPGMAGPRTALGDAIGLSIKLFEESRAPDKVLVVLTDGNDTASKMPPDKAAEIAHQNKIRIHAIGIGDPNAEGEEKLDTAVLQKIASATGGRYFFGQDQQALADIYALLDSITPANQKTLSWRPRIELFHYPLGAAVLLVLGYHGLMWLLSIRAARRRNSEAEA</sequence>
<feature type="transmembrane region" description="Helical" evidence="1">
    <location>
        <begin position="298"/>
        <end position="320"/>
    </location>
</feature>
<comment type="caution">
    <text evidence="3">The sequence shown here is derived from an EMBL/GenBank/DDBJ whole genome shotgun (WGS) entry which is preliminary data.</text>
</comment>
<dbReference type="InterPro" id="IPR002035">
    <property type="entry name" value="VWF_A"/>
</dbReference>
<dbReference type="SMART" id="SM00327">
    <property type="entry name" value="VWA"/>
    <property type="match status" value="1"/>
</dbReference>
<name>A0A2J0Z1X1_RHIML</name>
<keyword evidence="1" id="KW-0812">Transmembrane</keyword>
<dbReference type="AlphaFoldDB" id="A0A2J0Z1X1"/>
<evidence type="ECO:0000259" key="2">
    <source>
        <dbReference type="PROSITE" id="PS50234"/>
    </source>
</evidence>
<dbReference type="InterPro" id="IPR036465">
    <property type="entry name" value="vWFA_dom_sf"/>
</dbReference>
<dbReference type="CDD" id="cd01467">
    <property type="entry name" value="vWA_BatA_type"/>
    <property type="match status" value="1"/>
</dbReference>
<dbReference type="InterPro" id="IPR050768">
    <property type="entry name" value="UPF0353/GerABKA_families"/>
</dbReference>
<dbReference type="InterPro" id="IPR033881">
    <property type="entry name" value="vWA_BatA_type"/>
</dbReference>
<dbReference type="EMBL" id="NJGD01000006">
    <property type="protein sequence ID" value="PJR14511.1"/>
    <property type="molecule type" value="Genomic_DNA"/>
</dbReference>
<dbReference type="PANTHER" id="PTHR22550">
    <property type="entry name" value="SPORE GERMINATION PROTEIN"/>
    <property type="match status" value="1"/>
</dbReference>
<dbReference type="Pfam" id="PF00092">
    <property type="entry name" value="VWA"/>
    <property type="match status" value="1"/>
</dbReference>
<dbReference type="PANTHER" id="PTHR22550:SF18">
    <property type="entry name" value="VWFA DOMAIN-CONTAINING PROTEIN"/>
    <property type="match status" value="1"/>
</dbReference>
<organism evidence="3 4">
    <name type="scientific">Rhizobium meliloti</name>
    <name type="common">Ensifer meliloti</name>
    <name type="synonym">Sinorhizobium meliloti</name>
    <dbReference type="NCBI Taxonomy" id="382"/>
    <lineage>
        <taxon>Bacteria</taxon>
        <taxon>Pseudomonadati</taxon>
        <taxon>Pseudomonadota</taxon>
        <taxon>Alphaproteobacteria</taxon>
        <taxon>Hyphomicrobiales</taxon>
        <taxon>Rhizobiaceae</taxon>
        <taxon>Sinorhizobium/Ensifer group</taxon>
        <taxon>Sinorhizobium</taxon>
    </lineage>
</organism>
<dbReference type="Proteomes" id="UP000231987">
    <property type="component" value="Unassembled WGS sequence"/>
</dbReference>
<dbReference type="SUPFAM" id="SSF53300">
    <property type="entry name" value="vWA-like"/>
    <property type="match status" value="1"/>
</dbReference>
<evidence type="ECO:0000313" key="3">
    <source>
        <dbReference type="EMBL" id="PJR14511.1"/>
    </source>
</evidence>
<proteinExistence type="predicted"/>
<keyword evidence="1" id="KW-0472">Membrane</keyword>
<protein>
    <recommendedName>
        <fullName evidence="2">VWFA domain-containing protein</fullName>
    </recommendedName>
</protein>
<evidence type="ECO:0000256" key="1">
    <source>
        <dbReference type="SAM" id="Phobius"/>
    </source>
</evidence>
<reference evidence="3 4" key="1">
    <citation type="submission" date="2017-06" db="EMBL/GenBank/DDBJ databases">
        <title>Ensifer strains isolated from leguminous trees and herbs display diverse denitrification phenotypes with some acting as strong N2O sinks.</title>
        <authorList>
            <person name="Woliy K."/>
            <person name="Mania D."/>
            <person name="Bakken L.R."/>
            <person name="Frostegard A."/>
        </authorList>
    </citation>
    <scope>NUCLEOTIDE SEQUENCE [LARGE SCALE GENOMIC DNA]</scope>
    <source>
        <strain evidence="3 4">AC50a</strain>
    </source>
</reference>
<evidence type="ECO:0000313" key="4">
    <source>
        <dbReference type="Proteomes" id="UP000231987"/>
    </source>
</evidence>
<feature type="domain" description="VWFA" evidence="2">
    <location>
        <begin position="95"/>
        <end position="282"/>
    </location>
</feature>
<dbReference type="PROSITE" id="PS50234">
    <property type="entry name" value="VWFA"/>
    <property type="match status" value="1"/>
</dbReference>
<dbReference type="Gene3D" id="3.40.50.410">
    <property type="entry name" value="von Willebrand factor, type A domain"/>
    <property type="match status" value="1"/>
</dbReference>